<evidence type="ECO:0000259" key="1">
    <source>
        <dbReference type="PROSITE" id="PS50943"/>
    </source>
</evidence>
<reference evidence="2 3" key="1">
    <citation type="submission" date="2014-03" db="EMBL/GenBank/DDBJ databases">
        <title>Draft Genome of Photorhabdus luminescens BA1, an Egyptian Isolate.</title>
        <authorList>
            <person name="Ghazal S."/>
            <person name="Hurst S.G.IV."/>
            <person name="Morris K."/>
            <person name="Thomas K."/>
            <person name="Tisa L.S."/>
        </authorList>
    </citation>
    <scope>NUCLEOTIDE SEQUENCE [LARGE SCALE GENOMIC DNA]</scope>
    <source>
        <strain evidence="2 3">BA1</strain>
    </source>
</reference>
<dbReference type="SMART" id="SM00530">
    <property type="entry name" value="HTH_XRE"/>
    <property type="match status" value="1"/>
</dbReference>
<protein>
    <submittedName>
        <fullName evidence="2">Cro/C1-type HTH DNA-binding protein</fullName>
    </submittedName>
</protein>
<dbReference type="SUPFAM" id="SSF47413">
    <property type="entry name" value="lambda repressor-like DNA-binding domains"/>
    <property type="match status" value="1"/>
</dbReference>
<dbReference type="InterPro" id="IPR010982">
    <property type="entry name" value="Lambda_DNA-bd_dom_sf"/>
</dbReference>
<organism evidence="2 3">
    <name type="scientific">Photorhabdus aegyptia</name>
    <dbReference type="NCBI Taxonomy" id="2805098"/>
    <lineage>
        <taxon>Bacteria</taxon>
        <taxon>Pseudomonadati</taxon>
        <taxon>Pseudomonadota</taxon>
        <taxon>Gammaproteobacteria</taxon>
        <taxon>Enterobacterales</taxon>
        <taxon>Morganellaceae</taxon>
        <taxon>Photorhabdus</taxon>
    </lineage>
</organism>
<dbReference type="Pfam" id="PF13443">
    <property type="entry name" value="HTH_26"/>
    <property type="match status" value="1"/>
</dbReference>
<comment type="caution">
    <text evidence="2">The sequence shown here is derived from an EMBL/GenBank/DDBJ whole genome shotgun (WGS) entry which is preliminary data.</text>
</comment>
<dbReference type="PATRIC" id="fig|1393736.3.peg.3205"/>
<keyword evidence="3" id="KW-1185">Reference proteome</keyword>
<dbReference type="GO" id="GO:0003677">
    <property type="term" value="F:DNA binding"/>
    <property type="evidence" value="ECO:0007669"/>
    <property type="project" value="UniProtKB-KW"/>
</dbReference>
<dbReference type="PROSITE" id="PS50943">
    <property type="entry name" value="HTH_CROC1"/>
    <property type="match status" value="1"/>
</dbReference>
<accession>A0A022PIQ6</accession>
<dbReference type="EMBL" id="JFGV01000049">
    <property type="protein sequence ID" value="EYU14385.1"/>
    <property type="molecule type" value="Genomic_DNA"/>
</dbReference>
<proteinExistence type="predicted"/>
<name>A0A022PIQ6_9GAMM</name>
<evidence type="ECO:0000313" key="3">
    <source>
        <dbReference type="Proteomes" id="UP000023464"/>
    </source>
</evidence>
<sequence>MKTSNAQRKTNIIKNIEYLIRTRGETKSSFSNRTGLTRTTIYKILEGQVNNVQQSTILRISDFFGVSCEEIEYYDLEQLERLNETLSTEGNKNPSAIPIIPQSEFLAISEKKIGQLVTEYPLTYFFGDESNMLALKVESAIEDTFIPGEVILIKRPPALVTNTPLLYYAKGIGFFIRQERNDDYLDRKPYKNAHFLGYIVGERL</sequence>
<dbReference type="InterPro" id="IPR001387">
    <property type="entry name" value="Cro/C1-type_HTH"/>
</dbReference>
<dbReference type="Gene3D" id="1.10.260.40">
    <property type="entry name" value="lambda repressor-like DNA-binding domains"/>
    <property type="match status" value="1"/>
</dbReference>
<keyword evidence="2" id="KW-0238">DNA-binding</keyword>
<gene>
    <name evidence="2" type="ORF">BA1DRAFT_03130</name>
</gene>
<evidence type="ECO:0000313" key="2">
    <source>
        <dbReference type="EMBL" id="EYU14385.1"/>
    </source>
</evidence>
<feature type="domain" description="HTH cro/C1-type" evidence="1">
    <location>
        <begin position="26"/>
        <end position="71"/>
    </location>
</feature>
<dbReference type="AlphaFoldDB" id="A0A022PIQ6"/>
<dbReference type="Proteomes" id="UP000023464">
    <property type="component" value="Unassembled WGS sequence"/>
</dbReference>
<dbReference type="RefSeq" id="WP_036780707.1">
    <property type="nucleotide sequence ID" value="NZ_CAWLTM010000066.1"/>
</dbReference>